<proteinExistence type="predicted"/>
<dbReference type="AlphaFoldDB" id="A0A6J6VQQ3"/>
<dbReference type="SUPFAM" id="SSF52768">
    <property type="entry name" value="Arginase/deacetylase"/>
    <property type="match status" value="1"/>
</dbReference>
<organism evidence="2">
    <name type="scientific">freshwater metagenome</name>
    <dbReference type="NCBI Taxonomy" id="449393"/>
    <lineage>
        <taxon>unclassified sequences</taxon>
        <taxon>metagenomes</taxon>
        <taxon>ecological metagenomes</taxon>
    </lineage>
</organism>
<dbReference type="EMBL" id="CAFAAA010000002">
    <property type="protein sequence ID" value="CAB4773118.1"/>
    <property type="molecule type" value="Genomic_DNA"/>
</dbReference>
<dbReference type="PANTHER" id="PTHR10625:SF10">
    <property type="entry name" value="HISTONE DEACETYLASE HDAC1"/>
    <property type="match status" value="1"/>
</dbReference>
<accession>A0A6J6VQQ3</accession>
<dbReference type="InterPro" id="IPR023801">
    <property type="entry name" value="His_deacetylse_dom"/>
</dbReference>
<feature type="domain" description="Histone deacetylase" evidence="1">
    <location>
        <begin position="61"/>
        <end position="332"/>
    </location>
</feature>
<sequence length="343" mass="38188">MIYQAHRKILFYLFKKKLSTKERIAKTQNAATTTVLVHSDQYANWIFDPSHPTQGRRFINARNQFAKLMAESGEAFIEVTPRLATRAELERVHAPHYIDEVLSNHKSSQWSGNRPDLATLASTFVGGTLTALDALLNKGARTAIHFPGSKHHAQYDHSSGFCIFNDFAIAADIATKDYGLRVAILDIDAHHGDGVENLMADNPMVLTYSIHEKGIFPGTGNEDYPEKNIYNFPLVSKDSNLNSRGKGDDALLYGVQKFIDKLDTFKPDLIFITCGADGHKEDPLSSLEYSVDGYAAIAQLLRNYYPEMPMLLGGAGGYLPDTRTPEVWAKFASILATRITYQP</sequence>
<dbReference type="Gene3D" id="3.40.800.20">
    <property type="entry name" value="Histone deacetylase domain"/>
    <property type="match status" value="1"/>
</dbReference>
<dbReference type="GO" id="GO:0040029">
    <property type="term" value="P:epigenetic regulation of gene expression"/>
    <property type="evidence" value="ECO:0007669"/>
    <property type="project" value="TreeGrafter"/>
</dbReference>
<dbReference type="GO" id="GO:0004407">
    <property type="term" value="F:histone deacetylase activity"/>
    <property type="evidence" value="ECO:0007669"/>
    <property type="project" value="TreeGrafter"/>
</dbReference>
<dbReference type="InterPro" id="IPR023696">
    <property type="entry name" value="Ureohydrolase_dom_sf"/>
</dbReference>
<dbReference type="InterPro" id="IPR037138">
    <property type="entry name" value="His_deacetylse_dom_sf"/>
</dbReference>
<dbReference type="Pfam" id="PF00850">
    <property type="entry name" value="Hist_deacetyl"/>
    <property type="match status" value="1"/>
</dbReference>
<name>A0A6J6VQQ3_9ZZZZ</name>
<dbReference type="InterPro" id="IPR000286">
    <property type="entry name" value="HDACs"/>
</dbReference>
<protein>
    <submittedName>
        <fullName evidence="2">Unannotated protein</fullName>
    </submittedName>
</protein>
<evidence type="ECO:0000313" key="2">
    <source>
        <dbReference type="EMBL" id="CAB4773118.1"/>
    </source>
</evidence>
<evidence type="ECO:0000259" key="1">
    <source>
        <dbReference type="Pfam" id="PF00850"/>
    </source>
</evidence>
<dbReference type="PRINTS" id="PR01270">
    <property type="entry name" value="HDASUPER"/>
</dbReference>
<reference evidence="2" key="1">
    <citation type="submission" date="2020-05" db="EMBL/GenBank/DDBJ databases">
        <authorList>
            <person name="Chiriac C."/>
            <person name="Salcher M."/>
            <person name="Ghai R."/>
            <person name="Kavagutti S V."/>
        </authorList>
    </citation>
    <scope>NUCLEOTIDE SEQUENCE</scope>
</reference>
<gene>
    <name evidence="2" type="ORF">UFOPK2942_00200</name>
</gene>
<dbReference type="PANTHER" id="PTHR10625">
    <property type="entry name" value="HISTONE DEACETYLASE HDAC1-RELATED"/>
    <property type="match status" value="1"/>
</dbReference>